<keyword evidence="4 5" id="KW-0175">Coiled coil</keyword>
<keyword evidence="8" id="KW-1185">Reference proteome</keyword>
<dbReference type="EMBL" id="JAFIRN010000003">
    <property type="protein sequence ID" value="KAG5852195.1"/>
    <property type="molecule type" value="Genomic_DNA"/>
</dbReference>
<evidence type="ECO:0000256" key="4">
    <source>
        <dbReference type="ARBA" id="ARBA00023054"/>
    </source>
</evidence>
<dbReference type="AlphaFoldDB" id="A0A9D3S2E4"/>
<comment type="caution">
    <text evidence="7">The sequence shown here is derived from an EMBL/GenBank/DDBJ whole genome shotgun (WGS) entry which is preliminary data.</text>
</comment>
<evidence type="ECO:0000313" key="8">
    <source>
        <dbReference type="Proteomes" id="UP001044222"/>
    </source>
</evidence>
<dbReference type="Proteomes" id="UP001044222">
    <property type="component" value="Unassembled WGS sequence"/>
</dbReference>
<protein>
    <recommendedName>
        <fullName evidence="6">Exocyst complex component Sec3 PIP2-binding N-terminal domain-containing protein</fullName>
    </recommendedName>
</protein>
<keyword evidence="3" id="KW-0268">Exocytosis</keyword>
<proteinExistence type="inferred from homology"/>
<evidence type="ECO:0000256" key="3">
    <source>
        <dbReference type="ARBA" id="ARBA00022483"/>
    </source>
</evidence>
<evidence type="ECO:0000256" key="5">
    <source>
        <dbReference type="SAM" id="Coils"/>
    </source>
</evidence>
<dbReference type="Pfam" id="PF20654">
    <property type="entry name" value="Sec3_C-term"/>
    <property type="match status" value="1"/>
</dbReference>
<dbReference type="GO" id="GO:0006893">
    <property type="term" value="P:Golgi to plasma membrane transport"/>
    <property type="evidence" value="ECO:0007669"/>
    <property type="project" value="TreeGrafter"/>
</dbReference>
<sequence length="862" mass="97566">MAVISLRSDLQRDIFTPQKERLLAVSSVWKASKKKKEAILCAAVSLDSWGTVSLATVKGLRGNYKLSSRWSATELSLVDGKDAVKETAEFHLHLDKVYQWETSSPLEKRAFVACLWKINQRYLQERVKFVNISPDILDEVLPWQHCRVSEEQEEEEEEGFQELTAREAASVQQLMEESELAMSDAEAFSQALHTSLANMDQENVQAMMASESQAGQLLCLVDEALEELGHIEEALSQHDRQLRSVQRQMENLYTYGALLQHVDHNRRQLRTELCHLVDGLTLSEDHLRVLTEGDLEDKEQVKACARAVTALSQCSKTPLTAGQRRLQGVAEQLIRFESVRQIFEQRLTQQINNAVMQQCSQGLVKEPQREGETLLKTAKFHKQLLEYTPLMSWLRESSPQVFQQLIQVYAENIGKLFDKQMKDFFDAARLQLLGSKETKKAGTVPCMVRDSSGGFVPLRSDRRASRVLQQVLIQLESVCVAEQEFLTAFFSLDSGPKIEFPAGRRGSAIDQAQICAELRQKRRPHSWGRFSVGAGPPEPWFEGRDCVRAVLGPAETRLWSLLSHCEEEEPLSFLSVLKIAQQCLTRQRHNPAASFFCSLLQCAIQHSQRSLCKYTESLCREMESVRGLKKARAGILPFVPRLEEFVTEGQTVLGGSEQRWGLDKAYAQLFTTAFQTLDSLPGQSSRCSPLVVKLPNFHRLAGFLGRVGLPQLAPLREEVKERMALLVREYVRSHLGQPLGRLSDFLDGVRGCLAHGVREEEVCFQLAYSKQELRKLTAQHSGQEVQRTLEVLHKKMGRELSEDPALLQVVWRDMQQDFVAQCRGFESIVGRCYPGAGVSLEFGEQDVQQFFRAISENAKRGT</sequence>
<dbReference type="InterPro" id="IPR048628">
    <property type="entry name" value="Sec3_C"/>
</dbReference>
<dbReference type="Gene3D" id="2.30.29.90">
    <property type="match status" value="1"/>
</dbReference>
<feature type="domain" description="Exocyst complex component Sec3 PIP2-binding N-terminal" evidence="6">
    <location>
        <begin position="33"/>
        <end position="122"/>
    </location>
</feature>
<reference evidence="7" key="1">
    <citation type="submission" date="2021-01" db="EMBL/GenBank/DDBJ databases">
        <title>A chromosome-scale assembly of European eel, Anguilla anguilla.</title>
        <authorList>
            <person name="Henkel C."/>
            <person name="Jong-Raadsen S.A."/>
            <person name="Dufour S."/>
            <person name="Weltzien F.-A."/>
            <person name="Palstra A.P."/>
            <person name="Pelster B."/>
            <person name="Spaink H.P."/>
            <person name="Van Den Thillart G.E."/>
            <person name="Jansen H."/>
            <person name="Zahm M."/>
            <person name="Klopp C."/>
            <person name="Cedric C."/>
            <person name="Louis A."/>
            <person name="Berthelot C."/>
            <person name="Parey E."/>
            <person name="Roest Crollius H."/>
            <person name="Montfort J."/>
            <person name="Robinson-Rechavi M."/>
            <person name="Bucao C."/>
            <person name="Bouchez O."/>
            <person name="Gislard M."/>
            <person name="Lluch J."/>
            <person name="Milhes M."/>
            <person name="Lampietro C."/>
            <person name="Lopez Roques C."/>
            <person name="Donnadieu C."/>
            <person name="Braasch I."/>
            <person name="Desvignes T."/>
            <person name="Postlethwait J."/>
            <person name="Bobe J."/>
            <person name="Guiguen Y."/>
            <person name="Dirks R."/>
        </authorList>
    </citation>
    <scope>NUCLEOTIDE SEQUENCE</scope>
    <source>
        <strain evidence="7">Tag_6206</strain>
        <tissue evidence="7">Liver</tissue>
    </source>
</reference>
<dbReference type="Pfam" id="PF09763">
    <property type="entry name" value="Sec3_CC"/>
    <property type="match status" value="1"/>
</dbReference>
<accession>A0A9D3S2E4</accession>
<evidence type="ECO:0000259" key="6">
    <source>
        <dbReference type="SMART" id="SM01313"/>
    </source>
</evidence>
<evidence type="ECO:0000256" key="1">
    <source>
        <dbReference type="ARBA" id="ARBA00006518"/>
    </source>
</evidence>
<name>A0A9D3S2E4_ANGAN</name>
<dbReference type="PANTHER" id="PTHR16092">
    <property type="entry name" value="SEC3/SYNTAXIN-RELATED"/>
    <property type="match status" value="1"/>
</dbReference>
<keyword evidence="2" id="KW-0813">Transport</keyword>
<dbReference type="PANTHER" id="PTHR16092:SF14">
    <property type="entry name" value="EXOCYST COMPLEX COMPONENT 1 ISOFORM X1"/>
    <property type="match status" value="1"/>
</dbReference>
<dbReference type="SMART" id="SM01313">
    <property type="entry name" value="Sec3-PIP2_bind"/>
    <property type="match status" value="1"/>
</dbReference>
<dbReference type="GO" id="GO:0006887">
    <property type="term" value="P:exocytosis"/>
    <property type="evidence" value="ECO:0007669"/>
    <property type="project" value="UniProtKB-KW"/>
</dbReference>
<comment type="similarity">
    <text evidence="1">Belongs to the SEC3 family.</text>
</comment>
<organism evidence="7 8">
    <name type="scientific">Anguilla anguilla</name>
    <name type="common">European freshwater eel</name>
    <name type="synonym">Muraena anguilla</name>
    <dbReference type="NCBI Taxonomy" id="7936"/>
    <lineage>
        <taxon>Eukaryota</taxon>
        <taxon>Metazoa</taxon>
        <taxon>Chordata</taxon>
        <taxon>Craniata</taxon>
        <taxon>Vertebrata</taxon>
        <taxon>Euteleostomi</taxon>
        <taxon>Actinopterygii</taxon>
        <taxon>Neopterygii</taxon>
        <taxon>Teleostei</taxon>
        <taxon>Anguilliformes</taxon>
        <taxon>Anguillidae</taxon>
        <taxon>Anguilla</taxon>
    </lineage>
</organism>
<evidence type="ECO:0000256" key="2">
    <source>
        <dbReference type="ARBA" id="ARBA00022448"/>
    </source>
</evidence>
<dbReference type="GO" id="GO:0000145">
    <property type="term" value="C:exocyst"/>
    <property type="evidence" value="ECO:0007669"/>
    <property type="project" value="InterPro"/>
</dbReference>
<dbReference type="InterPro" id="IPR028258">
    <property type="entry name" value="Sec3-PIP2_bind"/>
</dbReference>
<dbReference type="Pfam" id="PF15277">
    <property type="entry name" value="Sec3-PIP2_bind"/>
    <property type="match status" value="1"/>
</dbReference>
<dbReference type="InterPro" id="IPR019160">
    <property type="entry name" value="Sec3_CC"/>
</dbReference>
<dbReference type="CDD" id="cd14683">
    <property type="entry name" value="PH-EXOC1"/>
    <property type="match status" value="1"/>
</dbReference>
<gene>
    <name evidence="7" type="ORF">ANANG_G00059830</name>
</gene>
<dbReference type="GO" id="GO:0005886">
    <property type="term" value="C:plasma membrane"/>
    <property type="evidence" value="ECO:0007669"/>
    <property type="project" value="TreeGrafter"/>
</dbReference>
<feature type="coiled-coil region" evidence="5">
    <location>
        <begin position="221"/>
        <end position="248"/>
    </location>
</feature>
<evidence type="ECO:0000313" key="7">
    <source>
        <dbReference type="EMBL" id="KAG5852195.1"/>
    </source>
</evidence>
<dbReference type="GO" id="GO:0005546">
    <property type="term" value="F:phosphatidylinositol-4,5-bisphosphate binding"/>
    <property type="evidence" value="ECO:0007669"/>
    <property type="project" value="TreeGrafter"/>
</dbReference>